<evidence type="ECO:0000313" key="3">
    <source>
        <dbReference type="Proteomes" id="UP001497482"/>
    </source>
</evidence>
<keyword evidence="3" id="KW-1185">Reference proteome</keyword>
<accession>A0AAV2MIB6</accession>
<evidence type="ECO:0000313" key="2">
    <source>
        <dbReference type="EMBL" id="CAL1613027.1"/>
    </source>
</evidence>
<gene>
    <name evidence="2" type="ORF">KC01_LOCUS39294</name>
</gene>
<organism evidence="2 3">
    <name type="scientific">Knipowitschia caucasica</name>
    <name type="common">Caucasian dwarf goby</name>
    <name type="synonym">Pomatoschistus caucasicus</name>
    <dbReference type="NCBI Taxonomy" id="637954"/>
    <lineage>
        <taxon>Eukaryota</taxon>
        <taxon>Metazoa</taxon>
        <taxon>Chordata</taxon>
        <taxon>Craniata</taxon>
        <taxon>Vertebrata</taxon>
        <taxon>Euteleostomi</taxon>
        <taxon>Actinopterygii</taxon>
        <taxon>Neopterygii</taxon>
        <taxon>Teleostei</taxon>
        <taxon>Neoteleostei</taxon>
        <taxon>Acanthomorphata</taxon>
        <taxon>Gobiaria</taxon>
        <taxon>Gobiiformes</taxon>
        <taxon>Gobioidei</taxon>
        <taxon>Gobiidae</taxon>
        <taxon>Gobiinae</taxon>
        <taxon>Knipowitschia</taxon>
    </lineage>
</organism>
<feature type="compositionally biased region" description="Polar residues" evidence="1">
    <location>
        <begin position="88"/>
        <end position="99"/>
    </location>
</feature>
<feature type="region of interest" description="Disordered" evidence="1">
    <location>
        <begin position="44"/>
        <end position="99"/>
    </location>
</feature>
<feature type="compositionally biased region" description="Pro residues" evidence="1">
    <location>
        <begin position="51"/>
        <end position="65"/>
    </location>
</feature>
<evidence type="ECO:0000256" key="1">
    <source>
        <dbReference type="SAM" id="MobiDB-lite"/>
    </source>
</evidence>
<dbReference type="Proteomes" id="UP001497482">
    <property type="component" value="Chromosome 8"/>
</dbReference>
<sequence length="99" mass="11030">MCSAYPLRPPPTPPCSLLTLWRTACQTPPLPVLHPLFTWPLRRMRRRLQGQPPPSLSSGPPPCGPLSPQQSPLLSAHYSVRTKRSRLQRPTSGQGLFKV</sequence>
<name>A0AAV2MIB6_KNICA</name>
<dbReference type="AlphaFoldDB" id="A0AAV2MIB6"/>
<feature type="compositionally biased region" description="Low complexity" evidence="1">
    <location>
        <begin position="66"/>
        <end position="75"/>
    </location>
</feature>
<reference evidence="2 3" key="1">
    <citation type="submission" date="2024-04" db="EMBL/GenBank/DDBJ databases">
        <authorList>
            <person name="Waldvogel A.-M."/>
            <person name="Schoenle A."/>
        </authorList>
    </citation>
    <scope>NUCLEOTIDE SEQUENCE [LARGE SCALE GENOMIC DNA]</scope>
</reference>
<proteinExistence type="predicted"/>
<dbReference type="EMBL" id="OZ035830">
    <property type="protein sequence ID" value="CAL1613027.1"/>
    <property type="molecule type" value="Genomic_DNA"/>
</dbReference>
<protein>
    <submittedName>
        <fullName evidence="2">Uncharacterized protein</fullName>
    </submittedName>
</protein>